<feature type="domain" description="Metallo-beta-lactamase" evidence="6">
    <location>
        <begin position="48"/>
        <end position="304"/>
    </location>
</feature>
<dbReference type="PANTHER" id="PTHR42978">
    <property type="entry name" value="QUORUM-QUENCHING LACTONASE YTNP-RELATED-RELATED"/>
    <property type="match status" value="1"/>
</dbReference>
<keyword evidence="8" id="KW-1185">Reference proteome</keyword>
<keyword evidence="3" id="KW-0479">Metal-binding</keyword>
<dbReference type="PANTHER" id="PTHR42978:SF2">
    <property type="entry name" value="102 KBASES UNSTABLE REGION: FROM 1 TO 119443"/>
    <property type="match status" value="1"/>
</dbReference>
<proteinExistence type="inferred from homology"/>
<sequence>MSSDDSHARSEHPATATVSVHALSCGHFSLPEYQFVHPVSQEARRTVPSLAFYIQHLHPDTSKQTRIVFDLGLRKDVKRYAQPIQRHIKTRQPMTTNPDVIQSLASGGLQPEDIDYVIYSHVHWDHIGEPRDFPTSTFVVGHGAHSLLNGTSSSLRGGHSFFESDLLPEGRAIELSDPLVQTLEKHNSSTAAGDINFEGSWRAHGALPQTLDLFNDGSLLVVNAPGHLPGHINLLARTSDNRQIYMAGDACHDRRLLTGEKTIGEWNDAQGHVCCIHSDRKQAEETIERIRKLEKEGVEIILAHDIEWESDPANRTRFFGAGIG</sequence>
<evidence type="ECO:0000256" key="4">
    <source>
        <dbReference type="ARBA" id="ARBA00022801"/>
    </source>
</evidence>
<dbReference type="EMBL" id="ML976153">
    <property type="protein sequence ID" value="KAF1937130.1"/>
    <property type="molecule type" value="Genomic_DNA"/>
</dbReference>
<evidence type="ECO:0000259" key="6">
    <source>
        <dbReference type="SMART" id="SM00849"/>
    </source>
</evidence>
<name>A0A6A5SBT1_9PLEO</name>
<comment type="similarity">
    <text evidence="2">Belongs to the metallo-beta-lactamase superfamily.</text>
</comment>
<dbReference type="Gene3D" id="3.60.15.10">
    <property type="entry name" value="Ribonuclease Z/Hydroxyacylglutathione hydrolase-like"/>
    <property type="match status" value="1"/>
</dbReference>
<keyword evidence="4 7" id="KW-0378">Hydrolase</keyword>
<dbReference type="SMART" id="SM00849">
    <property type="entry name" value="Lactamase_B"/>
    <property type="match status" value="1"/>
</dbReference>
<evidence type="ECO:0000256" key="2">
    <source>
        <dbReference type="ARBA" id="ARBA00007749"/>
    </source>
</evidence>
<reference evidence="7" key="1">
    <citation type="journal article" date="2020" name="Stud. Mycol.">
        <title>101 Dothideomycetes genomes: a test case for predicting lifestyles and emergence of pathogens.</title>
        <authorList>
            <person name="Haridas S."/>
            <person name="Albert R."/>
            <person name="Binder M."/>
            <person name="Bloem J."/>
            <person name="Labutti K."/>
            <person name="Salamov A."/>
            <person name="Andreopoulos B."/>
            <person name="Baker S."/>
            <person name="Barry K."/>
            <person name="Bills G."/>
            <person name="Bluhm B."/>
            <person name="Cannon C."/>
            <person name="Castanera R."/>
            <person name="Culley D."/>
            <person name="Daum C."/>
            <person name="Ezra D."/>
            <person name="Gonzalez J."/>
            <person name="Henrissat B."/>
            <person name="Kuo A."/>
            <person name="Liang C."/>
            <person name="Lipzen A."/>
            <person name="Lutzoni F."/>
            <person name="Magnuson J."/>
            <person name="Mondo S."/>
            <person name="Nolan M."/>
            <person name="Ohm R."/>
            <person name="Pangilinan J."/>
            <person name="Park H.-J."/>
            <person name="Ramirez L."/>
            <person name="Alfaro M."/>
            <person name="Sun H."/>
            <person name="Tritt A."/>
            <person name="Yoshinaga Y."/>
            <person name="Zwiers L.-H."/>
            <person name="Turgeon B."/>
            <person name="Goodwin S."/>
            <person name="Spatafora J."/>
            <person name="Crous P."/>
            <person name="Grigoriev I."/>
        </authorList>
    </citation>
    <scope>NUCLEOTIDE SEQUENCE</scope>
    <source>
        <strain evidence="7">CBS 161.51</strain>
    </source>
</reference>
<dbReference type="Proteomes" id="UP000800038">
    <property type="component" value="Unassembled WGS sequence"/>
</dbReference>
<organism evidence="7 8">
    <name type="scientific">Clathrospora elynae</name>
    <dbReference type="NCBI Taxonomy" id="706981"/>
    <lineage>
        <taxon>Eukaryota</taxon>
        <taxon>Fungi</taxon>
        <taxon>Dikarya</taxon>
        <taxon>Ascomycota</taxon>
        <taxon>Pezizomycotina</taxon>
        <taxon>Dothideomycetes</taxon>
        <taxon>Pleosporomycetidae</taxon>
        <taxon>Pleosporales</taxon>
        <taxon>Diademaceae</taxon>
        <taxon>Clathrospora</taxon>
    </lineage>
</organism>
<dbReference type="GO" id="GO:0046872">
    <property type="term" value="F:metal ion binding"/>
    <property type="evidence" value="ECO:0007669"/>
    <property type="project" value="UniProtKB-KW"/>
</dbReference>
<evidence type="ECO:0000256" key="1">
    <source>
        <dbReference type="ARBA" id="ARBA00001947"/>
    </source>
</evidence>
<dbReference type="Pfam" id="PF00753">
    <property type="entry name" value="Lactamase_B"/>
    <property type="match status" value="1"/>
</dbReference>
<keyword evidence="5" id="KW-0862">Zinc</keyword>
<dbReference type="InterPro" id="IPR001279">
    <property type="entry name" value="Metallo-B-lactamas"/>
</dbReference>
<protein>
    <submittedName>
        <fullName evidence="7">Metallo-hydrolase/oxidoreductase</fullName>
    </submittedName>
</protein>
<dbReference type="InterPro" id="IPR051013">
    <property type="entry name" value="MBL_superfamily_lactonases"/>
</dbReference>
<gene>
    <name evidence="7" type="ORF">EJ02DRAFT_357593</name>
</gene>
<dbReference type="CDD" id="cd07730">
    <property type="entry name" value="metallo-hydrolase-like_MBL-fold"/>
    <property type="match status" value="1"/>
</dbReference>
<accession>A0A6A5SBT1</accession>
<dbReference type="OrthoDB" id="10250730at2759"/>
<comment type="cofactor">
    <cofactor evidence="1">
        <name>Zn(2+)</name>
        <dbReference type="ChEBI" id="CHEBI:29105"/>
    </cofactor>
</comment>
<dbReference type="InterPro" id="IPR036866">
    <property type="entry name" value="RibonucZ/Hydroxyglut_hydro"/>
</dbReference>
<evidence type="ECO:0000313" key="7">
    <source>
        <dbReference type="EMBL" id="KAF1937130.1"/>
    </source>
</evidence>
<dbReference type="GO" id="GO:0016787">
    <property type="term" value="F:hydrolase activity"/>
    <property type="evidence" value="ECO:0007669"/>
    <property type="project" value="UniProtKB-KW"/>
</dbReference>
<evidence type="ECO:0000256" key="5">
    <source>
        <dbReference type="ARBA" id="ARBA00022833"/>
    </source>
</evidence>
<evidence type="ECO:0000313" key="8">
    <source>
        <dbReference type="Proteomes" id="UP000800038"/>
    </source>
</evidence>
<evidence type="ECO:0000256" key="3">
    <source>
        <dbReference type="ARBA" id="ARBA00022723"/>
    </source>
</evidence>
<dbReference type="SUPFAM" id="SSF56281">
    <property type="entry name" value="Metallo-hydrolase/oxidoreductase"/>
    <property type="match status" value="1"/>
</dbReference>
<dbReference type="AlphaFoldDB" id="A0A6A5SBT1"/>